<sequence length="167" mass="18972">MSQRRYSTDSEAWRIVGWLEEEGGGPPQAEVEKATGVAQSVIFKIWNRFLETRSAGQRPGQGGRVQQRSMKIFNTNGSEIPKYEDHSSSATPSLGYWHHNFDSICPKPAPHCRTVCSPTNAILHEKPVCLRETQCVSEIFYKDKSLNMLDWNYPNKGLSHFLENKAM</sequence>
<gene>
    <name evidence="1" type="ORF">NPIL_251541</name>
</gene>
<reference evidence="1" key="1">
    <citation type="submission" date="2020-08" db="EMBL/GenBank/DDBJ databases">
        <title>Multicomponent nature underlies the extraordinary mechanical properties of spider dragline silk.</title>
        <authorList>
            <person name="Kono N."/>
            <person name="Nakamura H."/>
            <person name="Mori M."/>
            <person name="Yoshida Y."/>
            <person name="Ohtoshi R."/>
            <person name="Malay A.D."/>
            <person name="Moran D.A.P."/>
            <person name="Tomita M."/>
            <person name="Numata K."/>
            <person name="Arakawa K."/>
        </authorList>
    </citation>
    <scope>NUCLEOTIDE SEQUENCE</scope>
</reference>
<comment type="caution">
    <text evidence="1">The sequence shown here is derived from an EMBL/GenBank/DDBJ whole genome shotgun (WGS) entry which is preliminary data.</text>
</comment>
<keyword evidence="2" id="KW-1185">Reference proteome</keyword>
<evidence type="ECO:0000313" key="1">
    <source>
        <dbReference type="EMBL" id="GFT82752.1"/>
    </source>
</evidence>
<organism evidence="1 2">
    <name type="scientific">Nephila pilipes</name>
    <name type="common">Giant wood spider</name>
    <name type="synonym">Nephila maculata</name>
    <dbReference type="NCBI Taxonomy" id="299642"/>
    <lineage>
        <taxon>Eukaryota</taxon>
        <taxon>Metazoa</taxon>
        <taxon>Ecdysozoa</taxon>
        <taxon>Arthropoda</taxon>
        <taxon>Chelicerata</taxon>
        <taxon>Arachnida</taxon>
        <taxon>Araneae</taxon>
        <taxon>Araneomorphae</taxon>
        <taxon>Entelegynae</taxon>
        <taxon>Araneoidea</taxon>
        <taxon>Nephilidae</taxon>
        <taxon>Nephila</taxon>
    </lineage>
</organism>
<evidence type="ECO:0000313" key="2">
    <source>
        <dbReference type="Proteomes" id="UP000887013"/>
    </source>
</evidence>
<dbReference type="Proteomes" id="UP000887013">
    <property type="component" value="Unassembled WGS sequence"/>
</dbReference>
<dbReference type="EMBL" id="BMAW01023436">
    <property type="protein sequence ID" value="GFT82752.1"/>
    <property type="molecule type" value="Genomic_DNA"/>
</dbReference>
<accession>A0A8X6U295</accession>
<dbReference type="OrthoDB" id="6755115at2759"/>
<dbReference type="AlphaFoldDB" id="A0A8X6U295"/>
<name>A0A8X6U295_NEPPI</name>
<protein>
    <submittedName>
        <fullName evidence="1">Uncharacterized protein</fullName>
    </submittedName>
</protein>
<proteinExistence type="predicted"/>